<proteinExistence type="predicted"/>
<sequence length="91" mass="10713">MSDMSSVLESQERETRERRRRRAEGKRVQRELDQQVVIAVAFLDEENQGRRRGSQVGRGPNVDRHRHSRGKNLLEDYFIPTSLHSDVHFRG</sequence>
<accession>A0AAD4W9S0</accession>
<evidence type="ECO:0000256" key="1">
    <source>
        <dbReference type="SAM" id="MobiDB-lite"/>
    </source>
</evidence>
<comment type="caution">
    <text evidence="2">The sequence shown here is derived from an EMBL/GenBank/DDBJ whole genome shotgun (WGS) entry which is preliminary data.</text>
</comment>
<organism evidence="2 3">
    <name type="scientific">Prunus dulcis</name>
    <name type="common">Almond</name>
    <name type="synonym">Amygdalus dulcis</name>
    <dbReference type="NCBI Taxonomy" id="3755"/>
    <lineage>
        <taxon>Eukaryota</taxon>
        <taxon>Viridiplantae</taxon>
        <taxon>Streptophyta</taxon>
        <taxon>Embryophyta</taxon>
        <taxon>Tracheophyta</taxon>
        <taxon>Spermatophyta</taxon>
        <taxon>Magnoliopsida</taxon>
        <taxon>eudicotyledons</taxon>
        <taxon>Gunneridae</taxon>
        <taxon>Pentapetalae</taxon>
        <taxon>rosids</taxon>
        <taxon>fabids</taxon>
        <taxon>Rosales</taxon>
        <taxon>Rosaceae</taxon>
        <taxon>Amygdaloideae</taxon>
        <taxon>Amygdaleae</taxon>
        <taxon>Prunus</taxon>
    </lineage>
</organism>
<feature type="region of interest" description="Disordered" evidence="1">
    <location>
        <begin position="1"/>
        <end position="30"/>
    </location>
</feature>
<feature type="region of interest" description="Disordered" evidence="1">
    <location>
        <begin position="48"/>
        <end position="71"/>
    </location>
</feature>
<evidence type="ECO:0000313" key="2">
    <source>
        <dbReference type="EMBL" id="KAI5339560.1"/>
    </source>
</evidence>
<evidence type="ECO:0000313" key="3">
    <source>
        <dbReference type="Proteomes" id="UP001054821"/>
    </source>
</evidence>
<dbReference type="Proteomes" id="UP001054821">
    <property type="component" value="Chromosome 3"/>
</dbReference>
<keyword evidence="3" id="KW-1185">Reference proteome</keyword>
<protein>
    <submittedName>
        <fullName evidence="2">Uncharacterized protein</fullName>
    </submittedName>
</protein>
<name>A0AAD4W9S0_PRUDU</name>
<reference evidence="2 3" key="1">
    <citation type="journal article" date="2022" name="G3 (Bethesda)">
        <title>Whole-genome sequence and methylome profiling of the almond [Prunus dulcis (Mill.) D.A. Webb] cultivar 'Nonpareil'.</title>
        <authorList>
            <person name="D'Amico-Willman K.M."/>
            <person name="Ouma W.Z."/>
            <person name="Meulia T."/>
            <person name="Sideli G.M."/>
            <person name="Gradziel T.M."/>
            <person name="Fresnedo-Ramirez J."/>
        </authorList>
    </citation>
    <scope>NUCLEOTIDE SEQUENCE [LARGE SCALE GENOMIC DNA]</scope>
    <source>
        <strain evidence="2">Clone GOH B32 T37-40</strain>
    </source>
</reference>
<dbReference type="AlphaFoldDB" id="A0AAD4W9S0"/>
<gene>
    <name evidence="2" type="ORF">L3X38_018832</name>
</gene>
<dbReference type="EMBL" id="JAJFAZ020000003">
    <property type="protein sequence ID" value="KAI5339560.1"/>
    <property type="molecule type" value="Genomic_DNA"/>
</dbReference>